<evidence type="ECO:0000313" key="3">
    <source>
        <dbReference type="Proteomes" id="UP000865968"/>
    </source>
</evidence>
<proteinExistence type="predicted"/>
<dbReference type="EMBL" id="DACSWI010000007">
    <property type="protein sequence ID" value="HAT3809666.1"/>
    <property type="molecule type" value="Genomic_DNA"/>
</dbReference>
<evidence type="ECO:0000256" key="1">
    <source>
        <dbReference type="SAM" id="MobiDB-lite"/>
    </source>
</evidence>
<name>A0AAN5S0G2_MORMO</name>
<organism evidence="2 3">
    <name type="scientific">Morganella morganii</name>
    <name type="common">Proteus morganii</name>
    <dbReference type="NCBI Taxonomy" id="582"/>
    <lineage>
        <taxon>Bacteria</taxon>
        <taxon>Pseudomonadati</taxon>
        <taxon>Pseudomonadota</taxon>
        <taxon>Gammaproteobacteria</taxon>
        <taxon>Enterobacterales</taxon>
        <taxon>Morganellaceae</taxon>
        <taxon>Morganella</taxon>
    </lineage>
</organism>
<dbReference type="Gene3D" id="3.55.50.10">
    <property type="entry name" value="Baseplate protein-like domains"/>
    <property type="match status" value="1"/>
</dbReference>
<accession>A0AAN5S0G2</accession>
<sequence>MVKASTSAPCRGGLVSAEQGNTDGNNTWYHFLIRPDMCIMTLNQDSRIFRKQSVLKTGKRSQIVPTVDKSGL</sequence>
<evidence type="ECO:0000313" key="2">
    <source>
        <dbReference type="EMBL" id="HAT3809666.1"/>
    </source>
</evidence>
<dbReference type="AlphaFoldDB" id="A0AAN5S0G2"/>
<reference evidence="2" key="2">
    <citation type="submission" date="2020-10" db="EMBL/GenBank/DDBJ databases">
        <authorList>
            <consortium name="NCBI Pathogen Detection Project"/>
        </authorList>
    </citation>
    <scope>NUCLEOTIDE SEQUENCE</scope>
    <source>
        <strain evidence="2">Morganella morganii ARLG-3209</strain>
    </source>
</reference>
<dbReference type="Proteomes" id="UP000865968">
    <property type="component" value="Unassembled WGS sequence"/>
</dbReference>
<protein>
    <submittedName>
        <fullName evidence="2">Uncharacterized protein</fullName>
    </submittedName>
</protein>
<feature type="region of interest" description="Disordered" evidence="1">
    <location>
        <begin position="1"/>
        <end position="22"/>
    </location>
</feature>
<dbReference type="Gene3D" id="2.30.110.50">
    <property type="match status" value="1"/>
</dbReference>
<reference evidence="2" key="1">
    <citation type="journal article" date="2018" name="Genome Biol.">
        <title>SKESA: strategic k-mer extension for scrupulous assemblies.</title>
        <authorList>
            <person name="Souvorov A."/>
            <person name="Agarwala R."/>
            <person name="Lipman D.J."/>
        </authorList>
    </citation>
    <scope>NUCLEOTIDE SEQUENCE</scope>
    <source>
        <strain evidence="2">Morganella morganii ARLG-3209</strain>
    </source>
</reference>
<comment type="caution">
    <text evidence="2">The sequence shown here is derived from an EMBL/GenBank/DDBJ whole genome shotgun (WGS) entry which is preliminary data.</text>
</comment>
<dbReference type="SUPFAM" id="SSF69279">
    <property type="entry name" value="Phage tail proteins"/>
    <property type="match status" value="1"/>
</dbReference>
<gene>
    <name evidence="2" type="ORF">I8608_002532</name>
</gene>